<dbReference type="RefSeq" id="WP_129149003.1">
    <property type="nucleotide sequence ID" value="NZ_JBHSDO010000006.1"/>
</dbReference>
<name>A0A4Q1HRN2_9BURK</name>
<protein>
    <submittedName>
        <fullName evidence="4">Multidrug transporter</fullName>
    </submittedName>
</protein>
<dbReference type="PANTHER" id="PTHR30203:SF32">
    <property type="entry name" value="CATION EFFLUX SYSTEM PROTEIN CUSC"/>
    <property type="match status" value="1"/>
</dbReference>
<keyword evidence="2" id="KW-0564">Palmitate</keyword>
<comment type="similarity">
    <text evidence="1 2">Belongs to the outer membrane factor (OMF) (TC 1.B.17) family.</text>
</comment>
<keyword evidence="2" id="KW-0812">Transmembrane</keyword>
<keyword evidence="2" id="KW-0472">Membrane</keyword>
<evidence type="ECO:0000256" key="3">
    <source>
        <dbReference type="SAM" id="MobiDB-lite"/>
    </source>
</evidence>
<dbReference type="Gene3D" id="2.20.200.10">
    <property type="entry name" value="Outer membrane efflux proteins (OEP)"/>
    <property type="match status" value="1"/>
</dbReference>
<dbReference type="SUPFAM" id="SSF56954">
    <property type="entry name" value="Outer membrane efflux proteins (OEP)"/>
    <property type="match status" value="1"/>
</dbReference>
<evidence type="ECO:0000313" key="5">
    <source>
        <dbReference type="Proteomes" id="UP000290849"/>
    </source>
</evidence>
<dbReference type="GO" id="GO:0005886">
    <property type="term" value="C:plasma membrane"/>
    <property type="evidence" value="ECO:0007669"/>
    <property type="project" value="UniProtKB-SubCell"/>
</dbReference>
<dbReference type="InterPro" id="IPR010131">
    <property type="entry name" value="MdtP/NodT-like"/>
</dbReference>
<proteinExistence type="inferred from homology"/>
<evidence type="ECO:0000256" key="1">
    <source>
        <dbReference type="ARBA" id="ARBA00007613"/>
    </source>
</evidence>
<comment type="subcellular location">
    <subcellularLocation>
        <location evidence="2">Cell membrane</location>
        <topology evidence="2">Lipid-anchor</topology>
    </subcellularLocation>
</comment>
<dbReference type="Proteomes" id="UP000290849">
    <property type="component" value="Unassembled WGS sequence"/>
</dbReference>
<organism evidence="4 5">
    <name type="scientific">Achromobacter aloeverae</name>
    <dbReference type="NCBI Taxonomy" id="1750518"/>
    <lineage>
        <taxon>Bacteria</taxon>
        <taxon>Pseudomonadati</taxon>
        <taxon>Pseudomonadota</taxon>
        <taxon>Betaproteobacteria</taxon>
        <taxon>Burkholderiales</taxon>
        <taxon>Alcaligenaceae</taxon>
        <taxon>Achromobacter</taxon>
    </lineage>
</organism>
<dbReference type="NCBIfam" id="TIGR01845">
    <property type="entry name" value="outer_NodT"/>
    <property type="match status" value="1"/>
</dbReference>
<evidence type="ECO:0000256" key="2">
    <source>
        <dbReference type="RuleBase" id="RU362097"/>
    </source>
</evidence>
<dbReference type="Pfam" id="PF02321">
    <property type="entry name" value="OEP"/>
    <property type="match status" value="2"/>
</dbReference>
<reference evidence="4 5" key="1">
    <citation type="journal article" date="2017" name="Int. J. Syst. Evol. Microbiol.">
        <title>Achromobacter aloeverae sp. nov., isolated from the root of Aloe vera (L.) Burm.f.</title>
        <authorList>
            <person name="Kuncharoen N."/>
            <person name="Muramatsu Y."/>
            <person name="Shibata C."/>
            <person name="Kamakura Y."/>
            <person name="Nakagawa Y."/>
            <person name="Tanasupawat S."/>
        </authorList>
    </citation>
    <scope>NUCLEOTIDE SEQUENCE [LARGE SCALE GENOMIC DNA]</scope>
    <source>
        <strain evidence="4 5">AVA-1</strain>
    </source>
</reference>
<keyword evidence="2" id="KW-1134">Transmembrane beta strand</keyword>
<dbReference type="AlphaFoldDB" id="A0A4Q1HRN2"/>
<accession>A0A4Q1HRN2</accession>
<keyword evidence="5" id="KW-1185">Reference proteome</keyword>
<comment type="caution">
    <text evidence="4">The sequence shown here is derived from an EMBL/GenBank/DDBJ whole genome shotgun (WGS) entry which is preliminary data.</text>
</comment>
<feature type="compositionally biased region" description="Basic and acidic residues" evidence="3">
    <location>
        <begin position="1"/>
        <end position="10"/>
    </location>
</feature>
<keyword evidence="2" id="KW-0449">Lipoprotein</keyword>
<feature type="region of interest" description="Disordered" evidence="3">
    <location>
        <begin position="1"/>
        <end position="25"/>
    </location>
</feature>
<dbReference type="InterPro" id="IPR003423">
    <property type="entry name" value="OMP_efflux"/>
</dbReference>
<dbReference type="GO" id="GO:0015562">
    <property type="term" value="F:efflux transmembrane transporter activity"/>
    <property type="evidence" value="ECO:0007669"/>
    <property type="project" value="InterPro"/>
</dbReference>
<dbReference type="EMBL" id="PYAL01000001">
    <property type="protein sequence ID" value="RXN93046.1"/>
    <property type="molecule type" value="Genomic_DNA"/>
</dbReference>
<dbReference type="OrthoDB" id="9770517at2"/>
<evidence type="ECO:0000313" key="4">
    <source>
        <dbReference type="EMBL" id="RXN93046.1"/>
    </source>
</evidence>
<dbReference type="Gene3D" id="1.20.1600.10">
    <property type="entry name" value="Outer membrane efflux proteins (OEP)"/>
    <property type="match status" value="1"/>
</dbReference>
<sequence>MSTARIDKRRPAGGTASRRHPRRPSRLAPVWSVTLLAGLLSACTLAPDYQRPAAPVQADWPDQPKVAYNGYDKAATAGMQPAAAVTPAQGAAAADLGWRQFFRDDQLRALIALSLANNRDLRVAVQRVEEARAEWGQQRGALWPSIGAGIQGTRERLPPKMRVGGPDSPSISSSYQAGLGLTTFEIDLFGRLRSLSEAAYQNFLSTEQARRSVQISLVGEVAQAYLNLRAADVQLDLTRKTLDSRQQSYDLVKRRFDGGVASELDLNQSKSLLDTASADLAQLARTRSQAVNALVLLTGAPMPPDLPAPAPFDMDSIVSAVPAGLPSDLLERRPDILAAESSLRSANANIGAARAAFFPTLSLTGLLGAASPSLSDLFKGGNGFWSFSPSLTTPIFAGGSIRAGLDLAKARDNIAVAQYEKTIQQAFQEVSDALAGEATYGAQLQAQQAFQQSSARSLELSNMRYTGGIDSYLQVQNAQVDYFNAQLGVVQTRLASLVNRVQLYKALGGGWEETTKTAAQ</sequence>
<gene>
    <name evidence="4" type="ORF">C7R54_04815</name>
</gene>
<dbReference type="PANTHER" id="PTHR30203">
    <property type="entry name" value="OUTER MEMBRANE CATION EFFLUX PROTEIN"/>
    <property type="match status" value="1"/>
</dbReference>